<dbReference type="EMBL" id="OY731400">
    <property type="protein sequence ID" value="CAJ1939022.1"/>
    <property type="molecule type" value="Genomic_DNA"/>
</dbReference>
<dbReference type="AlphaFoldDB" id="A0AA86SC62"/>
<evidence type="ECO:0000313" key="1">
    <source>
        <dbReference type="EMBL" id="CAJ1939022.1"/>
    </source>
</evidence>
<protein>
    <submittedName>
        <fullName evidence="1">Uncharacterized protein</fullName>
    </submittedName>
</protein>
<reference evidence="1" key="1">
    <citation type="submission" date="2023-10" db="EMBL/GenBank/DDBJ databases">
        <authorList>
            <person name="Domelevo Entfellner J.-B."/>
        </authorList>
    </citation>
    <scope>NUCLEOTIDE SEQUENCE</scope>
</reference>
<organism evidence="1 2">
    <name type="scientific">Sphenostylis stenocarpa</name>
    <dbReference type="NCBI Taxonomy" id="92480"/>
    <lineage>
        <taxon>Eukaryota</taxon>
        <taxon>Viridiplantae</taxon>
        <taxon>Streptophyta</taxon>
        <taxon>Embryophyta</taxon>
        <taxon>Tracheophyta</taxon>
        <taxon>Spermatophyta</taxon>
        <taxon>Magnoliopsida</taxon>
        <taxon>eudicotyledons</taxon>
        <taxon>Gunneridae</taxon>
        <taxon>Pentapetalae</taxon>
        <taxon>rosids</taxon>
        <taxon>fabids</taxon>
        <taxon>Fabales</taxon>
        <taxon>Fabaceae</taxon>
        <taxon>Papilionoideae</taxon>
        <taxon>50 kb inversion clade</taxon>
        <taxon>NPAAA clade</taxon>
        <taxon>indigoferoid/millettioid clade</taxon>
        <taxon>Phaseoleae</taxon>
        <taxon>Sphenostylis</taxon>
    </lineage>
</organism>
<name>A0AA86SC62_9FABA</name>
<gene>
    <name evidence="1" type="ORF">AYBTSS11_LOCUS8912</name>
</gene>
<evidence type="ECO:0000313" key="2">
    <source>
        <dbReference type="Proteomes" id="UP001189624"/>
    </source>
</evidence>
<proteinExistence type="predicted"/>
<feature type="non-terminal residue" evidence="1">
    <location>
        <position position="1"/>
    </location>
</feature>
<accession>A0AA86SC62</accession>
<sequence length="75" mass="8200">EAFWLYSEAGQDLGSTAALHLPDQSTAGLLCRGDRLEGKGVDPLAQLPFRYSVFAADDLLGKCCVVRFWDAPLTR</sequence>
<keyword evidence="2" id="KW-1185">Reference proteome</keyword>
<dbReference type="Proteomes" id="UP001189624">
    <property type="component" value="Chromosome 3"/>
</dbReference>
<dbReference type="Gramene" id="rna-AYBTSS11_LOCUS8912">
    <property type="protein sequence ID" value="CAJ1939022.1"/>
    <property type="gene ID" value="gene-AYBTSS11_LOCUS8912"/>
</dbReference>